<evidence type="ECO:0000256" key="1">
    <source>
        <dbReference type="SAM" id="Phobius"/>
    </source>
</evidence>
<reference evidence="3" key="1">
    <citation type="journal article" date="2012" name="J. Bacteriol.">
        <title>Genome sequence of the haloalkaliphilic methanotrophic bacterium Methylomicrobium alcaliphilum 20Z.</title>
        <authorList>
            <person name="Vuilleumier S."/>
            <person name="Khmelenina V.N."/>
            <person name="Bringel F."/>
            <person name="Reshetnikov A.S."/>
            <person name="Lajus A."/>
            <person name="Mangenot S."/>
            <person name="Rouy Z."/>
            <person name="Op den Camp H.J."/>
            <person name="Jetten M.S."/>
            <person name="Dispirito A.A."/>
            <person name="Dunfield P."/>
            <person name="Klotz M.G."/>
            <person name="Semrau J.D."/>
            <person name="Stein L.Y."/>
            <person name="Barbe V."/>
            <person name="Medigue C."/>
            <person name="Trotsenko Y.A."/>
            <person name="Kalyuzhnaya M.G."/>
        </authorList>
    </citation>
    <scope>NUCLEOTIDE SEQUENCE [LARGE SCALE GENOMIC DNA]</scope>
    <source>
        <strain evidence="3">DSM 19304 / NCIMB 14124 / VKM B-2133 / 20Z</strain>
    </source>
</reference>
<dbReference type="EMBL" id="FO082060">
    <property type="protein sequence ID" value="CCE23216.1"/>
    <property type="molecule type" value="Genomic_DNA"/>
</dbReference>
<feature type="transmembrane region" description="Helical" evidence="1">
    <location>
        <begin position="169"/>
        <end position="190"/>
    </location>
</feature>
<dbReference type="InterPro" id="IPR005625">
    <property type="entry name" value="PepSY-ass_TM"/>
</dbReference>
<dbReference type="KEGG" id="mah:MEALZ_1528"/>
<dbReference type="AlphaFoldDB" id="G4SYN0"/>
<keyword evidence="1" id="KW-1133">Transmembrane helix</keyword>
<dbReference type="Pfam" id="PF03929">
    <property type="entry name" value="PepSY_TM"/>
    <property type="match status" value="1"/>
</dbReference>
<keyword evidence="1" id="KW-0472">Membrane</keyword>
<dbReference type="PATRIC" id="fig|271065.3.peg.1568"/>
<keyword evidence="3" id="KW-1185">Reference proteome</keyword>
<proteinExistence type="predicted"/>
<feature type="transmembrane region" description="Helical" evidence="1">
    <location>
        <begin position="21"/>
        <end position="50"/>
    </location>
</feature>
<feature type="transmembrane region" description="Helical" evidence="1">
    <location>
        <begin position="220"/>
        <end position="239"/>
    </location>
</feature>
<sequence>MTSTRILSEIRLARLKRRRKLWLSIHLWLGLLFGTFIAVIGLTGSILAFYPEIDEWLAPGLLTVKPPFADATYKPLVDIIAASVPEMPGEAKQAHMHYPQNAEAACRIRYAVPIAHGATEFWEVSVDPYTAEVIGKRLRWSSHQLFPTTFIDFIFILHYSLLLGEYGELAVSVISVLTIISVLTGLIVWWPLTGKWRQALTIKRKASAERLIFDLHKTSGIYSAAVLLPVLFSGIYITVPKYVVPVVELFSSATYRYWFHSNPNTNLASLGMADAVKIAERVYPSGRLQVIYGAMKPDSTFTVCKDGVKQAGSLLRRRCIVIDRYSGEILDIDDPTIGSAGEVLSHWQWPLHSGQAFGMTGRILVCLSGLLCPLLFVTGVVRWRHKCRASNKSHSKALKNKIVQ</sequence>
<evidence type="ECO:0000313" key="3">
    <source>
        <dbReference type="Proteomes" id="UP000008315"/>
    </source>
</evidence>
<keyword evidence="1" id="KW-0812">Transmembrane</keyword>
<accession>G4SYN0</accession>
<gene>
    <name evidence="2" type="ordered locus">MEALZ_1528</name>
</gene>
<feature type="transmembrane region" description="Helical" evidence="1">
    <location>
        <begin position="363"/>
        <end position="383"/>
    </location>
</feature>
<name>G4SYN0_META2</name>
<protein>
    <recommendedName>
        <fullName evidence="4">PepSY-associated TM helix domain protein</fullName>
    </recommendedName>
</protein>
<dbReference type="RefSeq" id="WP_014148010.1">
    <property type="nucleotide sequence ID" value="NC_016112.1"/>
</dbReference>
<dbReference type="Proteomes" id="UP000008315">
    <property type="component" value="Chromosome"/>
</dbReference>
<dbReference type="PANTHER" id="PTHR34219">
    <property type="entry name" value="IRON-REGULATED INNER MEMBRANE PROTEIN-RELATED"/>
    <property type="match status" value="1"/>
</dbReference>
<dbReference type="STRING" id="1091494.MEALZ_1528"/>
<organism evidence="2 3">
    <name type="scientific">Methylotuvimicrobium alcaliphilum (strain DSM 19304 / NCIMB 14124 / VKM B-2133 / 20Z)</name>
    <name type="common">Methylomicrobium alcaliphilum</name>
    <dbReference type="NCBI Taxonomy" id="1091494"/>
    <lineage>
        <taxon>Bacteria</taxon>
        <taxon>Pseudomonadati</taxon>
        <taxon>Pseudomonadota</taxon>
        <taxon>Gammaproteobacteria</taxon>
        <taxon>Methylococcales</taxon>
        <taxon>Methylococcaceae</taxon>
        <taxon>Methylotuvimicrobium</taxon>
    </lineage>
</organism>
<evidence type="ECO:0008006" key="4">
    <source>
        <dbReference type="Google" id="ProtNLM"/>
    </source>
</evidence>
<dbReference type="HOGENOM" id="CLU_031962_4_2_6"/>
<evidence type="ECO:0000313" key="2">
    <source>
        <dbReference type="EMBL" id="CCE23216.1"/>
    </source>
</evidence>